<evidence type="ECO:0000256" key="1">
    <source>
        <dbReference type="ARBA" id="ARBA00023015"/>
    </source>
</evidence>
<dbReference type="InterPro" id="IPR014710">
    <property type="entry name" value="RmlC-like_jellyroll"/>
</dbReference>
<evidence type="ECO:0000313" key="5">
    <source>
        <dbReference type="EMBL" id="MCY9698115.1"/>
    </source>
</evidence>
<proteinExistence type="predicted"/>
<dbReference type="PROSITE" id="PS01124">
    <property type="entry name" value="HTH_ARAC_FAMILY_2"/>
    <property type="match status" value="1"/>
</dbReference>
<keyword evidence="3" id="KW-0804">Transcription</keyword>
<dbReference type="Proteomes" id="UP001527099">
    <property type="component" value="Unassembled WGS sequence"/>
</dbReference>
<sequence length="290" mass="33118">MIRKKAEITPAQLYFDEELPYNVSRVSESYSLQLHEHEFTEICYVAEGRGFHYIGEETLSVSPGDLFILPLGTSHVFRPRSTDPEFPLVVYNFIFIAGRVAEALQQFPGLDGLTAVLPLLNLVPGQPEWKQIRDTTGVFHTLLVQAYQEFRQRKIGFVPRMHGLFIVLATELERHLTELENEIPMKTERKLGAAISFIRENLSASITAGQASIAAGLSERHFHRLFVKEIGFTFTQYVQNLRIERSCELLRTTRLPVSEIAEAVGYQDKGFFVKLFKKRTGHTPRSYRNG</sequence>
<dbReference type="Pfam" id="PF12833">
    <property type="entry name" value="HTH_18"/>
    <property type="match status" value="1"/>
</dbReference>
<gene>
    <name evidence="5" type="ORF">M5X19_35535</name>
</gene>
<dbReference type="SUPFAM" id="SSF46689">
    <property type="entry name" value="Homeodomain-like"/>
    <property type="match status" value="2"/>
</dbReference>
<dbReference type="InterPro" id="IPR018060">
    <property type="entry name" value="HTH_AraC"/>
</dbReference>
<dbReference type="SUPFAM" id="SSF51182">
    <property type="entry name" value="RmlC-like cupins"/>
    <property type="match status" value="1"/>
</dbReference>
<dbReference type="InterPro" id="IPR018062">
    <property type="entry name" value="HTH_AraC-typ_CS"/>
</dbReference>
<dbReference type="Gene3D" id="1.10.10.60">
    <property type="entry name" value="Homeodomain-like"/>
    <property type="match status" value="2"/>
</dbReference>
<dbReference type="PANTHER" id="PTHR43280">
    <property type="entry name" value="ARAC-FAMILY TRANSCRIPTIONAL REGULATOR"/>
    <property type="match status" value="1"/>
</dbReference>
<dbReference type="EMBL" id="JAMDMX010000197">
    <property type="protein sequence ID" value="MCY9698115.1"/>
    <property type="molecule type" value="Genomic_DNA"/>
</dbReference>
<dbReference type="PRINTS" id="PR00032">
    <property type="entry name" value="HTHARAC"/>
</dbReference>
<evidence type="ECO:0000256" key="3">
    <source>
        <dbReference type="ARBA" id="ARBA00023163"/>
    </source>
</evidence>
<comment type="caution">
    <text evidence="5">The sequence shown here is derived from an EMBL/GenBank/DDBJ whole genome shotgun (WGS) entry which is preliminary data.</text>
</comment>
<dbReference type="InterPro" id="IPR020449">
    <property type="entry name" value="Tscrpt_reg_AraC-type_HTH"/>
</dbReference>
<name>A0ABT4GPG6_9BACL</name>
<feature type="domain" description="HTH araC/xylS-type" evidence="4">
    <location>
        <begin position="192"/>
        <end position="290"/>
    </location>
</feature>
<dbReference type="InterPro" id="IPR009057">
    <property type="entry name" value="Homeodomain-like_sf"/>
</dbReference>
<evidence type="ECO:0000259" key="4">
    <source>
        <dbReference type="PROSITE" id="PS01124"/>
    </source>
</evidence>
<keyword evidence="1" id="KW-0805">Transcription regulation</keyword>
<evidence type="ECO:0000256" key="2">
    <source>
        <dbReference type="ARBA" id="ARBA00023125"/>
    </source>
</evidence>
<keyword evidence="2" id="KW-0238">DNA-binding</keyword>
<dbReference type="InterPro" id="IPR003313">
    <property type="entry name" value="AraC-bd"/>
</dbReference>
<dbReference type="RefSeq" id="WP_051253584.1">
    <property type="nucleotide sequence ID" value="NZ_JAMDMW010000122.1"/>
</dbReference>
<organism evidence="5 6">
    <name type="scientific">Paenibacillus alginolyticus</name>
    <dbReference type="NCBI Taxonomy" id="59839"/>
    <lineage>
        <taxon>Bacteria</taxon>
        <taxon>Bacillati</taxon>
        <taxon>Bacillota</taxon>
        <taxon>Bacilli</taxon>
        <taxon>Bacillales</taxon>
        <taxon>Paenibacillaceae</taxon>
        <taxon>Paenibacillus</taxon>
    </lineage>
</organism>
<keyword evidence="6" id="KW-1185">Reference proteome</keyword>
<dbReference type="Pfam" id="PF02311">
    <property type="entry name" value="AraC_binding"/>
    <property type="match status" value="1"/>
</dbReference>
<evidence type="ECO:0000313" key="6">
    <source>
        <dbReference type="Proteomes" id="UP001527099"/>
    </source>
</evidence>
<protein>
    <submittedName>
        <fullName evidence="5">AraC family transcriptional regulator</fullName>
    </submittedName>
</protein>
<dbReference type="PANTHER" id="PTHR43280:SF2">
    <property type="entry name" value="HTH-TYPE TRANSCRIPTIONAL REGULATOR EXSA"/>
    <property type="match status" value="1"/>
</dbReference>
<dbReference type="PROSITE" id="PS00041">
    <property type="entry name" value="HTH_ARAC_FAMILY_1"/>
    <property type="match status" value="1"/>
</dbReference>
<reference evidence="5 6" key="1">
    <citation type="submission" date="2022-05" db="EMBL/GenBank/DDBJ databases">
        <title>Genome Sequencing of Bee-Associated Microbes.</title>
        <authorList>
            <person name="Dunlap C."/>
        </authorList>
    </citation>
    <scope>NUCLEOTIDE SEQUENCE [LARGE SCALE GENOMIC DNA]</scope>
    <source>
        <strain evidence="5 6">NRRL B-14421</strain>
    </source>
</reference>
<dbReference type="InterPro" id="IPR011051">
    <property type="entry name" value="RmlC_Cupin_sf"/>
</dbReference>
<dbReference type="SMART" id="SM00342">
    <property type="entry name" value="HTH_ARAC"/>
    <property type="match status" value="1"/>
</dbReference>
<dbReference type="Gene3D" id="2.60.120.10">
    <property type="entry name" value="Jelly Rolls"/>
    <property type="match status" value="1"/>
</dbReference>
<accession>A0ABT4GPG6</accession>